<dbReference type="AlphaFoldDB" id="M4V9Z6"/>
<dbReference type="PATRIC" id="fig|1184267.3.peg.1082"/>
<comment type="cofactor">
    <cofactor evidence="1">
        <name>Mg(2+)</name>
        <dbReference type="ChEBI" id="CHEBI:18420"/>
    </cofactor>
</comment>
<evidence type="ECO:0008006" key="11">
    <source>
        <dbReference type="Google" id="ProtNLM"/>
    </source>
</evidence>
<keyword evidence="8" id="KW-0460">Magnesium</keyword>
<evidence type="ECO:0000256" key="1">
    <source>
        <dbReference type="ARBA" id="ARBA00001946"/>
    </source>
</evidence>
<evidence type="ECO:0000313" key="10">
    <source>
        <dbReference type="Proteomes" id="UP000012040"/>
    </source>
</evidence>
<dbReference type="EMBL" id="CP003537">
    <property type="protein sequence ID" value="AGH95285.1"/>
    <property type="molecule type" value="Genomic_DNA"/>
</dbReference>
<dbReference type="PANTHER" id="PTHR32057">
    <property type="entry name" value="PROTEIN ADENYLYLTRANSFERASE SELO, MITOCHONDRIAL"/>
    <property type="match status" value="1"/>
</dbReference>
<evidence type="ECO:0000256" key="5">
    <source>
        <dbReference type="ARBA" id="ARBA00022723"/>
    </source>
</evidence>
<keyword evidence="10" id="KW-1185">Reference proteome</keyword>
<dbReference type="Pfam" id="PF02696">
    <property type="entry name" value="SelO"/>
    <property type="match status" value="1"/>
</dbReference>
<keyword evidence="4" id="KW-0548">Nucleotidyltransferase</keyword>
<keyword evidence="3" id="KW-0808">Transferase</keyword>
<dbReference type="GO" id="GO:0070733">
    <property type="term" value="F:AMPylase activity"/>
    <property type="evidence" value="ECO:0007669"/>
    <property type="project" value="TreeGrafter"/>
</dbReference>
<proteinExistence type="inferred from homology"/>
<sequence length="458" mass="52508">MFLWNTSSLPILQLGSEFYDPVEAATFPQKKLRYWNSDIQLKVDPQLFAAFTPLPNNLPQPLALRYHGHQFQHYNPHLGDGRGFLFAQIQQNNQWYDLGTKGSGPTPYSRGGDGRLTLKGAFRESLATELLQTLGVKTSKTLCFFETGENLVRNDEPSPTRSAVLTRFSLGHIRIGTFQRLAFLQQKENIKKLISYCMHFYYPSELAKIDAEDDNLLAARFLYNVIESNAKLAAQVMMSGFVHGVLNTDNISIAGELFDYGPYRFMPEYDPNFTAAYFDEQGLYCFGRQPASFLWALHQLAASLKQAYPDLPAEEMLQGFSESFQTAIHENFFRRLNLKPLHTDEDNKLLATFFDLLEKNNLKFEQTFFDFHSKKVLNTASLLSFYEAKSAADVLKLLEKYEIADQAKAQSPYFQSEKPTTLLIDEIESLWKPIASHDDWSLYEQKLQSIRGFRNAYT</sequence>
<evidence type="ECO:0000256" key="3">
    <source>
        <dbReference type="ARBA" id="ARBA00022679"/>
    </source>
</evidence>
<evidence type="ECO:0000256" key="8">
    <source>
        <dbReference type="ARBA" id="ARBA00022842"/>
    </source>
</evidence>
<accession>M4V9Z6</accession>
<dbReference type="InterPro" id="IPR003846">
    <property type="entry name" value="SelO"/>
</dbReference>
<keyword evidence="5" id="KW-0479">Metal-binding</keyword>
<evidence type="ECO:0000256" key="4">
    <source>
        <dbReference type="ARBA" id="ARBA00022695"/>
    </source>
</evidence>
<dbReference type="GO" id="GO:0005524">
    <property type="term" value="F:ATP binding"/>
    <property type="evidence" value="ECO:0007669"/>
    <property type="project" value="UniProtKB-KW"/>
</dbReference>
<dbReference type="HOGENOM" id="CLU_010245_0_0_7"/>
<keyword evidence="6" id="KW-0547">Nucleotide-binding</keyword>
<name>M4V9Z6_9BACT</name>
<reference evidence="9 10" key="1">
    <citation type="journal article" date="2013" name="ISME J.">
        <title>By their genes ye shall know them: genomic signatures of predatory bacteria.</title>
        <authorList>
            <person name="Pasternak Z."/>
            <person name="Pietrokovski S."/>
            <person name="Rotem O."/>
            <person name="Gophna U."/>
            <person name="Lurie-Weinberger M.N."/>
            <person name="Jurkevitch E."/>
        </authorList>
    </citation>
    <scope>NUCLEOTIDE SEQUENCE [LARGE SCALE GENOMIC DNA]</scope>
    <source>
        <strain evidence="9 10">JSS</strain>
    </source>
</reference>
<comment type="similarity">
    <text evidence="2">Belongs to the SELO family.</text>
</comment>
<dbReference type="Proteomes" id="UP000012040">
    <property type="component" value="Chromosome"/>
</dbReference>
<protein>
    <recommendedName>
        <fullName evidence="11">Protein adenylyltransferase SelO</fullName>
    </recommendedName>
</protein>
<evidence type="ECO:0000256" key="7">
    <source>
        <dbReference type="ARBA" id="ARBA00022840"/>
    </source>
</evidence>
<dbReference type="OrthoDB" id="5298842at2"/>
<evidence type="ECO:0000313" key="9">
    <source>
        <dbReference type="EMBL" id="AGH95285.1"/>
    </source>
</evidence>
<organism evidence="9 10">
    <name type="scientific">Pseudobdellovibrio exovorus JSS</name>
    <dbReference type="NCBI Taxonomy" id="1184267"/>
    <lineage>
        <taxon>Bacteria</taxon>
        <taxon>Pseudomonadati</taxon>
        <taxon>Bdellovibrionota</taxon>
        <taxon>Bdellovibrionia</taxon>
        <taxon>Bdellovibrionales</taxon>
        <taxon>Pseudobdellovibrionaceae</taxon>
        <taxon>Pseudobdellovibrio</taxon>
    </lineage>
</organism>
<evidence type="ECO:0000256" key="6">
    <source>
        <dbReference type="ARBA" id="ARBA00022741"/>
    </source>
</evidence>
<keyword evidence="7" id="KW-0067">ATP-binding</keyword>
<dbReference type="eggNOG" id="COG0397">
    <property type="taxonomic scope" value="Bacteria"/>
</dbReference>
<gene>
    <name evidence="9" type="ORF">A11Q_1069</name>
</gene>
<dbReference type="PANTHER" id="PTHR32057:SF14">
    <property type="entry name" value="PROTEIN ADENYLYLTRANSFERASE SELO, MITOCHONDRIAL"/>
    <property type="match status" value="1"/>
</dbReference>
<dbReference type="NCBIfam" id="NF000658">
    <property type="entry name" value="PRK00029.1"/>
    <property type="match status" value="1"/>
</dbReference>
<dbReference type="RefSeq" id="WP_015469775.1">
    <property type="nucleotide sequence ID" value="NC_020813.1"/>
</dbReference>
<dbReference type="STRING" id="1184267.A11Q_1069"/>
<dbReference type="KEGG" id="bex:A11Q_1069"/>
<evidence type="ECO:0000256" key="2">
    <source>
        <dbReference type="ARBA" id="ARBA00009747"/>
    </source>
</evidence>
<dbReference type="GO" id="GO:0046872">
    <property type="term" value="F:metal ion binding"/>
    <property type="evidence" value="ECO:0007669"/>
    <property type="project" value="UniProtKB-KW"/>
</dbReference>